<dbReference type="Proteomes" id="UP000241690">
    <property type="component" value="Unassembled WGS sequence"/>
</dbReference>
<dbReference type="AlphaFoldDB" id="A0A2T3ZV11"/>
<name>A0A2T3ZV11_TRIHA</name>
<organism evidence="1 2">
    <name type="scientific">Trichoderma harzianum CBS 226.95</name>
    <dbReference type="NCBI Taxonomy" id="983964"/>
    <lineage>
        <taxon>Eukaryota</taxon>
        <taxon>Fungi</taxon>
        <taxon>Dikarya</taxon>
        <taxon>Ascomycota</taxon>
        <taxon>Pezizomycotina</taxon>
        <taxon>Sordariomycetes</taxon>
        <taxon>Hypocreomycetidae</taxon>
        <taxon>Hypocreales</taxon>
        <taxon>Hypocreaceae</taxon>
        <taxon>Trichoderma</taxon>
    </lineage>
</organism>
<accession>A0A2T3ZV11</accession>
<dbReference type="EMBL" id="KZ679697">
    <property type="protein sequence ID" value="PTB48628.1"/>
    <property type="molecule type" value="Genomic_DNA"/>
</dbReference>
<evidence type="ECO:0000313" key="2">
    <source>
        <dbReference type="Proteomes" id="UP000241690"/>
    </source>
</evidence>
<dbReference type="STRING" id="983964.A0A2T3ZV11"/>
<evidence type="ECO:0000313" key="1">
    <source>
        <dbReference type="EMBL" id="PTB48628.1"/>
    </source>
</evidence>
<gene>
    <name evidence="1" type="ORF">M431DRAFT_487360</name>
</gene>
<protein>
    <recommendedName>
        <fullName evidence="3">GIY-YIG domain-containing protein</fullName>
    </recommendedName>
</protein>
<keyword evidence="2" id="KW-1185">Reference proteome</keyword>
<sequence>MEDLLFEQFPPTPPGTEDQLKKAVILQHNWAYDDSADYVPSSIRNRIPHHLKTDGKLYLRRGTEGFMYRTSLNHKWGVVIFIIKSMVIHGVDFLPLSQKIATSQPLQSTAFPPPINYANHGNSMDAFIHAIWFTLRSRIPDLQALTPGFDFVGLFFGPDFLHNIQTILRGFVPDARRVFKDGNFSLDDILNIPKLTSTWAPTGSIIYIRLYHKEDRASYGSAIYVGQTIQLQKRHSQHNTETLTSRARHYQIARQFTLEERHMIPICIWEDDIPFHVLTMAEQTVVLLLNSYMTFTNDTLSPTNSFYPFFQRIQFMRRLVQDLQQRLPWAPNITLTGLNVETPLISTRTFRYISAIPGLQFVESAQTFTRYRTPIAFSRKDNCACVYRLSMRDGVNKIRVSISIPEADVNSMQIPNNGFLIFEIMDNGQPHPNPWIRCPAVGPFEDFIQASALGIRFEWYNENQNTWLSTTVHKFGSPGMVQIAAKENNIRLPMSIWLSAIYIIQALEGIVYSDYQPNQGFYKRLTFGSVHVKQLQTDHLKQTYQWIHRPEILRPFPKIATWQYNFSLMVKRFSSLSTFIPHEPVNHLADINRYNPAGDNKPLRVQFRTKCDFCILSSTPHHLPCIPDNSSPYGQVCMICSLFNRPCSFTRPAELIELWGQETPTLHPKTPLSLYPTGPHRFLAFYLVRSQGVREVQEPREKALGLFQDQQMAILDEDTDDD</sequence>
<proteinExistence type="predicted"/>
<reference evidence="1 2" key="1">
    <citation type="submission" date="2016-07" db="EMBL/GenBank/DDBJ databases">
        <title>Multiple horizontal gene transfer events from other fungi enriched the ability of initially mycotrophic Trichoderma (Ascomycota) to feed on dead plant biomass.</title>
        <authorList>
            <consortium name="DOE Joint Genome Institute"/>
            <person name="Aerts A."/>
            <person name="Atanasova L."/>
            <person name="Chenthamara K."/>
            <person name="Zhang J."/>
            <person name="Grujic M."/>
            <person name="Henrissat B."/>
            <person name="Kuo A."/>
            <person name="Salamov A."/>
            <person name="Lipzen A."/>
            <person name="Labutti K."/>
            <person name="Barry K."/>
            <person name="Miao Y."/>
            <person name="Rahimi M.J."/>
            <person name="Shen Q."/>
            <person name="Grigoriev I.V."/>
            <person name="Kubicek C.P."/>
            <person name="Druzhinina I.S."/>
        </authorList>
    </citation>
    <scope>NUCLEOTIDE SEQUENCE [LARGE SCALE GENOMIC DNA]</scope>
    <source>
        <strain evidence="1 2">CBS 226.95</strain>
    </source>
</reference>
<dbReference type="GeneID" id="36625039"/>
<dbReference type="RefSeq" id="XP_024768305.1">
    <property type="nucleotide sequence ID" value="XM_024916470.1"/>
</dbReference>
<evidence type="ECO:0008006" key="3">
    <source>
        <dbReference type="Google" id="ProtNLM"/>
    </source>
</evidence>